<dbReference type="Gene3D" id="2.60.120.430">
    <property type="entry name" value="Galactose-binding lectin"/>
    <property type="match status" value="1"/>
</dbReference>
<dbReference type="InterPro" id="IPR008271">
    <property type="entry name" value="Ser/Thr_kinase_AS"/>
</dbReference>
<evidence type="ECO:0000259" key="2">
    <source>
        <dbReference type="Pfam" id="PF07714"/>
    </source>
</evidence>
<name>A0AAP0NZK8_9MAGN</name>
<dbReference type="PANTHER" id="PTHR27003">
    <property type="entry name" value="OS07G0166700 PROTEIN"/>
    <property type="match status" value="1"/>
</dbReference>
<dbReference type="InterPro" id="IPR011009">
    <property type="entry name" value="Kinase-like_dom_sf"/>
</dbReference>
<dbReference type="Gene3D" id="1.10.510.10">
    <property type="entry name" value="Transferase(Phosphotransferase) domain 1"/>
    <property type="match status" value="2"/>
</dbReference>
<accession>A0AAP0NZK8</accession>
<dbReference type="Pfam" id="PF11721">
    <property type="entry name" value="Malectin"/>
    <property type="match status" value="1"/>
</dbReference>
<keyword evidence="1" id="KW-0472">Membrane</keyword>
<organism evidence="4 5">
    <name type="scientific">Stephania japonica</name>
    <dbReference type="NCBI Taxonomy" id="461633"/>
    <lineage>
        <taxon>Eukaryota</taxon>
        <taxon>Viridiplantae</taxon>
        <taxon>Streptophyta</taxon>
        <taxon>Embryophyta</taxon>
        <taxon>Tracheophyta</taxon>
        <taxon>Spermatophyta</taxon>
        <taxon>Magnoliopsida</taxon>
        <taxon>Ranunculales</taxon>
        <taxon>Menispermaceae</taxon>
        <taxon>Menispermoideae</taxon>
        <taxon>Cissampelideae</taxon>
        <taxon>Stephania</taxon>
    </lineage>
</organism>
<dbReference type="InterPro" id="IPR001245">
    <property type="entry name" value="Ser-Thr/Tyr_kinase_cat_dom"/>
</dbReference>
<proteinExistence type="predicted"/>
<comment type="caution">
    <text evidence="4">The sequence shown here is derived from an EMBL/GenBank/DDBJ whole genome shotgun (WGS) entry which is preliminary data.</text>
</comment>
<evidence type="ECO:0000313" key="4">
    <source>
        <dbReference type="EMBL" id="KAK9123535.1"/>
    </source>
</evidence>
<keyword evidence="1" id="KW-0812">Transmembrane</keyword>
<protein>
    <recommendedName>
        <fullName evidence="6">Protein kinase domain-containing protein</fullName>
    </recommendedName>
</protein>
<feature type="domain" description="Serine-threonine/tyrosine-protein kinase catalytic" evidence="2">
    <location>
        <begin position="247"/>
        <end position="326"/>
    </location>
</feature>
<keyword evidence="5" id="KW-1185">Reference proteome</keyword>
<evidence type="ECO:0000313" key="5">
    <source>
        <dbReference type="Proteomes" id="UP001417504"/>
    </source>
</evidence>
<evidence type="ECO:0000259" key="3">
    <source>
        <dbReference type="Pfam" id="PF11721"/>
    </source>
</evidence>
<dbReference type="GO" id="GO:0009506">
    <property type="term" value="C:plasmodesma"/>
    <property type="evidence" value="ECO:0007669"/>
    <property type="project" value="TreeGrafter"/>
</dbReference>
<dbReference type="InterPro" id="IPR021720">
    <property type="entry name" value="Malectin_dom"/>
</dbReference>
<dbReference type="Proteomes" id="UP001417504">
    <property type="component" value="Unassembled WGS sequence"/>
</dbReference>
<dbReference type="PROSITE" id="PS00108">
    <property type="entry name" value="PROTEIN_KINASE_ST"/>
    <property type="match status" value="1"/>
</dbReference>
<dbReference type="EMBL" id="JBBNAE010000005">
    <property type="protein sequence ID" value="KAK9123535.1"/>
    <property type="molecule type" value="Genomic_DNA"/>
</dbReference>
<dbReference type="GO" id="GO:0004714">
    <property type="term" value="F:transmembrane receptor protein tyrosine kinase activity"/>
    <property type="evidence" value="ECO:0007669"/>
    <property type="project" value="InterPro"/>
</dbReference>
<sequence length="436" mass="47835">MIRNGGDGNLINPASAHNASVDPDLVKYSGGESIAVAPKMVYATAREMADANVVGEHNFNISWLFDVDQGFSYLIRLHFCDTVSRTFSSMVFNVFVNNQTAMDAFDISSKAKALGTAYFIMKISDHDHGLDAIHRTDYNGSKTTTKKKLPILPIACSAAVASVLLIVIILVVFLHFQHSKKPPPLQPLAWQPLPTHMSNSITEVSTASLASPVPSLAFGRILTLGVLENGDVVAVKRGNARCQQGLVQFMAGEPLRKHLYGSDLLSLAWKQRLEICIGAAKGLHYLHTGAAECIIHPDVKTANILLEKNLKGSLAEWALKWQKKDQLEYIIDPHLAGTVNLESLHKFGETAEKCLQEHGIDRSTMGDILWNLEHALQLQEPSLQSAAEENSMNNIPDWIPQVKHVNNDAADIARDQFSNAETTSGVFSQLMNPQGR</sequence>
<dbReference type="SUPFAM" id="SSF56112">
    <property type="entry name" value="Protein kinase-like (PK-like)"/>
    <property type="match status" value="1"/>
</dbReference>
<reference evidence="4 5" key="1">
    <citation type="submission" date="2024-01" db="EMBL/GenBank/DDBJ databases">
        <title>Genome assemblies of Stephania.</title>
        <authorList>
            <person name="Yang L."/>
        </authorList>
    </citation>
    <scope>NUCLEOTIDE SEQUENCE [LARGE SCALE GENOMIC DNA]</scope>
    <source>
        <strain evidence="4">QJT</strain>
        <tissue evidence="4">Leaf</tissue>
    </source>
</reference>
<feature type="transmembrane region" description="Helical" evidence="1">
    <location>
        <begin position="151"/>
        <end position="176"/>
    </location>
</feature>
<evidence type="ECO:0008006" key="6">
    <source>
        <dbReference type="Google" id="ProtNLM"/>
    </source>
</evidence>
<dbReference type="InterPro" id="IPR045272">
    <property type="entry name" value="ANXUR1/2-like"/>
</dbReference>
<dbReference type="Pfam" id="PF07714">
    <property type="entry name" value="PK_Tyr_Ser-Thr"/>
    <property type="match status" value="1"/>
</dbReference>
<dbReference type="AlphaFoldDB" id="A0AAP0NZK8"/>
<dbReference type="GO" id="GO:0005886">
    <property type="term" value="C:plasma membrane"/>
    <property type="evidence" value="ECO:0007669"/>
    <property type="project" value="TreeGrafter"/>
</dbReference>
<evidence type="ECO:0000256" key="1">
    <source>
        <dbReference type="SAM" id="Phobius"/>
    </source>
</evidence>
<keyword evidence="1" id="KW-1133">Transmembrane helix</keyword>
<feature type="domain" description="Malectin" evidence="3">
    <location>
        <begin position="72"/>
        <end position="130"/>
    </location>
</feature>
<gene>
    <name evidence="4" type="ORF">Sjap_013137</name>
</gene>
<dbReference type="PANTHER" id="PTHR27003:SF393">
    <property type="entry name" value="RECEPTOR-LIKE PROTEIN KINASE THESEUS 1"/>
    <property type="match status" value="1"/>
</dbReference>